<sequence>MSTTVLSDRSLKIGCGEWGFREMPMEEHFRIAKQLGFKTLEFGIGGGQNGRLPDELTKADHHQFSALSQDYDIRTPFCCLENDFTLPDAKKHQKMVTYVRRLLPEAKLLGATHVRLFAGFTPSEEMTEAIWQRMFEAFTLCQSDCQSLNLQLAIETHGNLDWSRGVARHRHTVSTKSTDVQRLLAELPPAIGFNFDPGNLKAVAPDDKTFLLPQLNPRINYCHLKDWKQQDDGWVACAIGDDDLDYGPVFEQLAFDGVCLIEYEPLDDVPAGIRRSLMYLDKLGISYRLV</sequence>
<organism evidence="2 3">
    <name type="scientific">Spirosoma aureum</name>
    <dbReference type="NCBI Taxonomy" id="2692134"/>
    <lineage>
        <taxon>Bacteria</taxon>
        <taxon>Pseudomonadati</taxon>
        <taxon>Bacteroidota</taxon>
        <taxon>Cytophagia</taxon>
        <taxon>Cytophagales</taxon>
        <taxon>Cytophagaceae</taxon>
        <taxon>Spirosoma</taxon>
    </lineage>
</organism>
<accession>A0A6G9ANU0</accession>
<dbReference type="InterPro" id="IPR036237">
    <property type="entry name" value="Xyl_isomerase-like_sf"/>
</dbReference>
<dbReference type="PANTHER" id="PTHR12110">
    <property type="entry name" value="HYDROXYPYRUVATE ISOMERASE"/>
    <property type="match status" value="1"/>
</dbReference>
<keyword evidence="3" id="KW-1185">Reference proteome</keyword>
<dbReference type="Gene3D" id="3.20.20.150">
    <property type="entry name" value="Divalent-metal-dependent TIM barrel enzymes"/>
    <property type="match status" value="1"/>
</dbReference>
<evidence type="ECO:0000313" key="2">
    <source>
        <dbReference type="EMBL" id="QIP13873.1"/>
    </source>
</evidence>
<dbReference type="InterPro" id="IPR050312">
    <property type="entry name" value="IolE/XylAMocC-like"/>
</dbReference>
<dbReference type="Pfam" id="PF01261">
    <property type="entry name" value="AP_endonuc_2"/>
    <property type="match status" value="1"/>
</dbReference>
<dbReference type="InterPro" id="IPR013022">
    <property type="entry name" value="Xyl_isomerase-like_TIM-brl"/>
</dbReference>
<proteinExistence type="predicted"/>
<dbReference type="GO" id="GO:0016853">
    <property type="term" value="F:isomerase activity"/>
    <property type="evidence" value="ECO:0007669"/>
    <property type="project" value="UniProtKB-KW"/>
</dbReference>
<keyword evidence="2" id="KW-0413">Isomerase</keyword>
<evidence type="ECO:0000259" key="1">
    <source>
        <dbReference type="Pfam" id="PF01261"/>
    </source>
</evidence>
<evidence type="ECO:0000313" key="3">
    <source>
        <dbReference type="Proteomes" id="UP000501802"/>
    </source>
</evidence>
<reference evidence="2 3" key="1">
    <citation type="submission" date="2020-03" db="EMBL/GenBank/DDBJ databases">
        <authorList>
            <person name="Kim M.K."/>
        </authorList>
    </citation>
    <scope>NUCLEOTIDE SEQUENCE [LARGE SCALE GENOMIC DNA]</scope>
    <source>
        <strain evidence="2 3">BT328</strain>
    </source>
</reference>
<feature type="domain" description="Xylose isomerase-like TIM barrel" evidence="1">
    <location>
        <begin position="29"/>
        <end position="282"/>
    </location>
</feature>
<dbReference type="RefSeq" id="WP_167209366.1">
    <property type="nucleotide sequence ID" value="NZ_CP050063.1"/>
</dbReference>
<dbReference type="AlphaFoldDB" id="A0A6G9ANU0"/>
<dbReference type="Proteomes" id="UP000501802">
    <property type="component" value="Chromosome"/>
</dbReference>
<dbReference type="PANTHER" id="PTHR12110:SF53">
    <property type="entry name" value="BLR5974 PROTEIN"/>
    <property type="match status" value="1"/>
</dbReference>
<gene>
    <name evidence="2" type="ORF">G8759_15265</name>
</gene>
<dbReference type="EMBL" id="CP050063">
    <property type="protein sequence ID" value="QIP13873.1"/>
    <property type="molecule type" value="Genomic_DNA"/>
</dbReference>
<dbReference type="SUPFAM" id="SSF51658">
    <property type="entry name" value="Xylose isomerase-like"/>
    <property type="match status" value="1"/>
</dbReference>
<dbReference type="KEGG" id="spib:G8759_15265"/>
<protein>
    <submittedName>
        <fullName evidence="2">Sugar phosphate isomerase/epimerase</fullName>
    </submittedName>
</protein>
<name>A0A6G9ANU0_9BACT</name>